<proteinExistence type="predicted"/>
<reference evidence="1 2" key="1">
    <citation type="submission" date="2014-04" db="EMBL/GenBank/DDBJ databases">
        <title>Genome assembly of Hyalangium minutum DSM 14724.</title>
        <authorList>
            <person name="Sharma G."/>
            <person name="Subramanian S."/>
        </authorList>
    </citation>
    <scope>NUCLEOTIDE SEQUENCE [LARGE SCALE GENOMIC DNA]</scope>
    <source>
        <strain evidence="1 2">DSM 14724</strain>
    </source>
</reference>
<dbReference type="EMBL" id="JMCB01000014">
    <property type="protein sequence ID" value="KFE64279.1"/>
    <property type="molecule type" value="Genomic_DNA"/>
</dbReference>
<accession>A0A085W9B6</accession>
<dbReference type="NCBIfam" id="TIGR02265">
    <property type="entry name" value="Mxa_TIGR02265"/>
    <property type="match status" value="1"/>
</dbReference>
<sequence length="189" mass="21273">MEPKLPARPSAEPRALPRIPVSVMEGLFLRGLKAEGRLAERLLSYGYDIKKPEVSYSVLTYQRCVNAARAEAFGHLSDEEAYRLLGRKMVDGFLETLVGKVVAVAMPMIGPARVVERLPRYCAMMGRGEMEVRITPAGETARRIYFGDIYNRPEFLAGALEVGLERAHVKPTVTVEERTAEGYRLFLRW</sequence>
<gene>
    <name evidence="1" type="ORF">DB31_2073</name>
</gene>
<dbReference type="RefSeq" id="WP_044194297.1">
    <property type="nucleotide sequence ID" value="NZ_JMCB01000014.1"/>
</dbReference>
<dbReference type="Pfam" id="PF09536">
    <property type="entry name" value="DUF2378"/>
    <property type="match status" value="1"/>
</dbReference>
<evidence type="ECO:0000313" key="1">
    <source>
        <dbReference type="EMBL" id="KFE64279.1"/>
    </source>
</evidence>
<comment type="caution">
    <text evidence="1">The sequence shown here is derived from an EMBL/GenBank/DDBJ whole genome shotgun (WGS) entry which is preliminary data.</text>
</comment>
<organism evidence="1 2">
    <name type="scientific">Hyalangium minutum</name>
    <dbReference type="NCBI Taxonomy" id="394096"/>
    <lineage>
        <taxon>Bacteria</taxon>
        <taxon>Pseudomonadati</taxon>
        <taxon>Myxococcota</taxon>
        <taxon>Myxococcia</taxon>
        <taxon>Myxococcales</taxon>
        <taxon>Cystobacterineae</taxon>
        <taxon>Archangiaceae</taxon>
        <taxon>Hyalangium</taxon>
    </lineage>
</organism>
<dbReference type="STRING" id="394096.DB31_2073"/>
<dbReference type="Proteomes" id="UP000028725">
    <property type="component" value="Unassembled WGS sequence"/>
</dbReference>
<dbReference type="OrthoDB" id="5509258at2"/>
<evidence type="ECO:0008006" key="3">
    <source>
        <dbReference type="Google" id="ProtNLM"/>
    </source>
</evidence>
<keyword evidence="2" id="KW-1185">Reference proteome</keyword>
<dbReference type="AlphaFoldDB" id="A0A085W9B6"/>
<dbReference type="InterPro" id="IPR011751">
    <property type="entry name" value="Mxa_paralog_2265"/>
</dbReference>
<name>A0A085W9B6_9BACT</name>
<protein>
    <recommendedName>
        <fullName evidence="3">DUF2378 family protein</fullName>
    </recommendedName>
</protein>
<evidence type="ECO:0000313" key="2">
    <source>
        <dbReference type="Proteomes" id="UP000028725"/>
    </source>
</evidence>